<protein>
    <submittedName>
        <fullName evidence="2">Uncharacterized protein</fullName>
    </submittedName>
</protein>
<reference evidence="2" key="2">
    <citation type="submission" date="2021-09" db="EMBL/GenBank/DDBJ databases">
        <authorList>
            <person name="Jia N."/>
            <person name="Wang J."/>
            <person name="Shi W."/>
            <person name="Du L."/>
            <person name="Sun Y."/>
            <person name="Zhan W."/>
            <person name="Jiang J."/>
            <person name="Wang Q."/>
            <person name="Zhang B."/>
            <person name="Ji P."/>
            <person name="Sakyi L.B."/>
            <person name="Cui X."/>
            <person name="Yuan T."/>
            <person name="Jiang B."/>
            <person name="Yang W."/>
            <person name="Lam T.T.-Y."/>
            <person name="Chang Q."/>
            <person name="Ding S."/>
            <person name="Wang X."/>
            <person name="Zhu J."/>
            <person name="Ruan X."/>
            <person name="Zhao L."/>
            <person name="Wei J."/>
            <person name="Que T."/>
            <person name="Du C."/>
            <person name="Cheng J."/>
            <person name="Dai P."/>
            <person name="Han X."/>
            <person name="Huang E."/>
            <person name="Gao Y."/>
            <person name="Liu J."/>
            <person name="Shao H."/>
            <person name="Ye R."/>
            <person name="Li L."/>
            <person name="Wei W."/>
            <person name="Wang X."/>
            <person name="Wang C."/>
            <person name="Huo Q."/>
            <person name="Li W."/>
            <person name="Guo W."/>
            <person name="Chen H."/>
            <person name="Chen S."/>
            <person name="Zhou L."/>
            <person name="Zhou L."/>
            <person name="Ni X."/>
            <person name="Tian J."/>
            <person name="Zhou Y."/>
            <person name="Sheng Y."/>
            <person name="Liu T."/>
            <person name="Pan Y."/>
            <person name="Xia L."/>
            <person name="Li J."/>
            <person name="Zhao F."/>
            <person name="Cao W."/>
        </authorList>
    </citation>
    <scope>NUCLEOTIDE SEQUENCE</scope>
    <source>
        <strain evidence="2">Rsan-2018</strain>
        <tissue evidence="2">Larvae</tissue>
    </source>
</reference>
<organism evidence="2 3">
    <name type="scientific">Rhipicephalus sanguineus</name>
    <name type="common">Brown dog tick</name>
    <name type="synonym">Ixodes sanguineus</name>
    <dbReference type="NCBI Taxonomy" id="34632"/>
    <lineage>
        <taxon>Eukaryota</taxon>
        <taxon>Metazoa</taxon>
        <taxon>Ecdysozoa</taxon>
        <taxon>Arthropoda</taxon>
        <taxon>Chelicerata</taxon>
        <taxon>Arachnida</taxon>
        <taxon>Acari</taxon>
        <taxon>Parasitiformes</taxon>
        <taxon>Ixodida</taxon>
        <taxon>Ixodoidea</taxon>
        <taxon>Ixodidae</taxon>
        <taxon>Rhipicephalinae</taxon>
        <taxon>Rhipicephalus</taxon>
        <taxon>Rhipicephalus</taxon>
    </lineage>
</organism>
<keyword evidence="3" id="KW-1185">Reference proteome</keyword>
<sequence>MDVMIISQIKVTQALAMVAQLALAETEGHITCPNVVLNIFVLRDMIVQPRNPKALEVKFIKDSTTIIVLFDGLKSADVMCGASMLRYGGSGSAPKKYRRRRDMIRAMSERAESVLEGGAQPRQRAAAAGPVEAPAAMGAFARVSGSRRPPR</sequence>
<dbReference type="Proteomes" id="UP000821837">
    <property type="component" value="Chromosome 1"/>
</dbReference>
<gene>
    <name evidence="2" type="ORF">HPB52_008648</name>
</gene>
<reference evidence="2" key="1">
    <citation type="journal article" date="2020" name="Cell">
        <title>Large-Scale Comparative Analyses of Tick Genomes Elucidate Their Genetic Diversity and Vector Capacities.</title>
        <authorList>
            <consortium name="Tick Genome and Microbiome Consortium (TIGMIC)"/>
            <person name="Jia N."/>
            <person name="Wang J."/>
            <person name="Shi W."/>
            <person name="Du L."/>
            <person name="Sun Y."/>
            <person name="Zhan W."/>
            <person name="Jiang J.F."/>
            <person name="Wang Q."/>
            <person name="Zhang B."/>
            <person name="Ji P."/>
            <person name="Bell-Sakyi L."/>
            <person name="Cui X.M."/>
            <person name="Yuan T.T."/>
            <person name="Jiang B.G."/>
            <person name="Yang W.F."/>
            <person name="Lam T.T."/>
            <person name="Chang Q.C."/>
            <person name="Ding S.J."/>
            <person name="Wang X.J."/>
            <person name="Zhu J.G."/>
            <person name="Ruan X.D."/>
            <person name="Zhao L."/>
            <person name="Wei J.T."/>
            <person name="Ye R.Z."/>
            <person name="Que T.C."/>
            <person name="Du C.H."/>
            <person name="Zhou Y.H."/>
            <person name="Cheng J.X."/>
            <person name="Dai P.F."/>
            <person name="Guo W.B."/>
            <person name="Han X.H."/>
            <person name="Huang E.J."/>
            <person name="Li L.F."/>
            <person name="Wei W."/>
            <person name="Gao Y.C."/>
            <person name="Liu J.Z."/>
            <person name="Shao H.Z."/>
            <person name="Wang X."/>
            <person name="Wang C.C."/>
            <person name="Yang T.C."/>
            <person name="Huo Q.B."/>
            <person name="Li W."/>
            <person name="Chen H.Y."/>
            <person name="Chen S.E."/>
            <person name="Zhou L.G."/>
            <person name="Ni X.B."/>
            <person name="Tian J.H."/>
            <person name="Sheng Y."/>
            <person name="Liu T."/>
            <person name="Pan Y.S."/>
            <person name="Xia L.Y."/>
            <person name="Li J."/>
            <person name="Zhao F."/>
            <person name="Cao W.C."/>
        </authorList>
    </citation>
    <scope>NUCLEOTIDE SEQUENCE</scope>
    <source>
        <strain evidence="2">Rsan-2018</strain>
    </source>
</reference>
<evidence type="ECO:0000313" key="3">
    <source>
        <dbReference type="Proteomes" id="UP000821837"/>
    </source>
</evidence>
<accession>A0A9D4QII4</accession>
<dbReference type="EMBL" id="JABSTV010001245">
    <property type="protein sequence ID" value="KAH7982993.1"/>
    <property type="molecule type" value="Genomic_DNA"/>
</dbReference>
<proteinExistence type="predicted"/>
<name>A0A9D4QII4_RHISA</name>
<feature type="region of interest" description="Disordered" evidence="1">
    <location>
        <begin position="110"/>
        <end position="131"/>
    </location>
</feature>
<evidence type="ECO:0000313" key="2">
    <source>
        <dbReference type="EMBL" id="KAH7982993.1"/>
    </source>
</evidence>
<comment type="caution">
    <text evidence="2">The sequence shown here is derived from an EMBL/GenBank/DDBJ whole genome shotgun (WGS) entry which is preliminary data.</text>
</comment>
<evidence type="ECO:0000256" key="1">
    <source>
        <dbReference type="SAM" id="MobiDB-lite"/>
    </source>
</evidence>
<feature type="compositionally biased region" description="Low complexity" evidence="1">
    <location>
        <begin position="117"/>
        <end position="131"/>
    </location>
</feature>
<dbReference type="AlphaFoldDB" id="A0A9D4QII4"/>